<evidence type="ECO:0000313" key="6">
    <source>
        <dbReference type="EMBL" id="OIW28032.1"/>
    </source>
</evidence>
<dbReference type="Pfam" id="PF01602">
    <property type="entry name" value="Adaptin_N"/>
    <property type="match status" value="1"/>
</dbReference>
<sequence>MIRESLQKILNLALETNKNVQQNNAQNAVLFEAINLIIHLDTEHTLMKQISSRLGRFIQSRETNVRYLGLEAMTHLAARADTLEPIKQHQDVILGSLKDRDISVRRKGLDLLYSMCDSTNAQPIVGELLHYLQNADFAIREEMVLKIAILTEKYATDVQWYVNISLRLIAMAGDHVSDEVWHRVIQIVTNNEELQVYAAQNALQYVKQDHVHETLVKIGAYILGEFGHLIAEEKGCSPIEQFLALQTKLAACSSSTRAMILSSFVKFVNLFPEIKPQLVRVFDVYSHTLDSELQQRACEYLALASMPTDDLLRTVCDEMPPFPERQSALLSRLHQKHANTSDKRTWIVGGKDANADASELSMVKNPGLRRTFSSKSEVNGNGHANGAGANGTNGHSAVNDLAGLDMFNLGSAEPKSFKAPNLASAAHLSPGWERGYNRLLLKNEGVLFEDPQMQVGVRSEYRGQMACLILYFANKTPAVISSFTTTLDLDESEKGKLTWDVKSLPDPTIAQGAQAQQVIMFEAKQVFEKSPTMRISYLAGALQALTIKLPVTIHKFMDSAELSADDFFKRWKQIGGAPREAQHIFGIGGSREGEREINDEFVRRVLEGFRWGLLDGVDPNRKNFVGASVVHTAEGGKFGCLMRLEPNYGSQMIRLTVRATDESVPPVLLKLMVERLSAGNSTMAEKHAAPTPREISEAFGNVMVK</sequence>
<dbReference type="GO" id="GO:0012505">
    <property type="term" value="C:endomembrane system"/>
    <property type="evidence" value="ECO:0007669"/>
    <property type="project" value="UniProtKB-SubCell"/>
</dbReference>
<dbReference type="GO" id="GO:0030131">
    <property type="term" value="C:clathrin adaptor complex"/>
    <property type="evidence" value="ECO:0007669"/>
    <property type="project" value="InterPro"/>
</dbReference>
<dbReference type="Pfam" id="PF02296">
    <property type="entry name" value="Alpha_adaptin_C"/>
    <property type="match status" value="1"/>
</dbReference>
<dbReference type="EMBL" id="KV875099">
    <property type="protein sequence ID" value="OIW28032.1"/>
    <property type="molecule type" value="Genomic_DNA"/>
</dbReference>
<dbReference type="SUPFAM" id="SSF49348">
    <property type="entry name" value="Clathrin adaptor appendage domain"/>
    <property type="match status" value="1"/>
</dbReference>
<organism evidence="6 7">
    <name type="scientific">Coniochaeta ligniaria NRRL 30616</name>
    <dbReference type="NCBI Taxonomy" id="1408157"/>
    <lineage>
        <taxon>Eukaryota</taxon>
        <taxon>Fungi</taxon>
        <taxon>Dikarya</taxon>
        <taxon>Ascomycota</taxon>
        <taxon>Pezizomycotina</taxon>
        <taxon>Sordariomycetes</taxon>
        <taxon>Sordariomycetidae</taxon>
        <taxon>Coniochaetales</taxon>
        <taxon>Coniochaetaceae</taxon>
        <taxon>Coniochaeta</taxon>
    </lineage>
</organism>
<gene>
    <name evidence="6" type="ORF">CONLIGDRAFT_634362</name>
</gene>
<comment type="subcellular location">
    <subcellularLocation>
        <location evidence="1">Endomembrane system</location>
    </subcellularLocation>
</comment>
<dbReference type="GO" id="GO:0006886">
    <property type="term" value="P:intracellular protein transport"/>
    <property type="evidence" value="ECO:0007669"/>
    <property type="project" value="InterPro"/>
</dbReference>
<keyword evidence="4" id="KW-0472">Membrane</keyword>
<dbReference type="SMART" id="SM00809">
    <property type="entry name" value="Alpha_adaptinC2"/>
    <property type="match status" value="1"/>
</dbReference>
<dbReference type="Gene3D" id="1.25.10.10">
    <property type="entry name" value="Leucine-rich Repeat Variant"/>
    <property type="match status" value="1"/>
</dbReference>
<accession>A0A1J7JEB0</accession>
<proteinExistence type="predicted"/>
<dbReference type="SUPFAM" id="SSF55711">
    <property type="entry name" value="Subdomain of clathrin and coatomer appendage domain"/>
    <property type="match status" value="1"/>
</dbReference>
<dbReference type="Gene3D" id="3.30.310.10">
    <property type="entry name" value="TATA-Binding Protein"/>
    <property type="match status" value="1"/>
</dbReference>
<dbReference type="OrthoDB" id="28053at2759"/>
<dbReference type="Proteomes" id="UP000182658">
    <property type="component" value="Unassembled WGS sequence"/>
</dbReference>
<keyword evidence="7" id="KW-1185">Reference proteome</keyword>
<reference evidence="6 7" key="1">
    <citation type="submission" date="2016-10" db="EMBL/GenBank/DDBJ databases">
        <title>Draft genome sequence of Coniochaeta ligniaria NRRL30616, a lignocellulolytic fungus for bioabatement of inhibitors in plant biomass hydrolysates.</title>
        <authorList>
            <consortium name="DOE Joint Genome Institute"/>
            <person name="Jimenez D.J."/>
            <person name="Hector R.E."/>
            <person name="Riley R."/>
            <person name="Sun H."/>
            <person name="Grigoriev I.V."/>
            <person name="Van Elsas J.D."/>
            <person name="Nichols N.N."/>
        </authorList>
    </citation>
    <scope>NUCLEOTIDE SEQUENCE [LARGE SCALE GENOMIC DNA]</scope>
    <source>
        <strain evidence="6 7">NRRL 30616</strain>
    </source>
</reference>
<protein>
    <submittedName>
        <fullName evidence="6">ARM repeat-containing protein</fullName>
    </submittedName>
</protein>
<dbReference type="InterPro" id="IPR016024">
    <property type="entry name" value="ARM-type_fold"/>
</dbReference>
<dbReference type="InterPro" id="IPR009028">
    <property type="entry name" value="Coatomer/calthrin_app_sub_C"/>
</dbReference>
<evidence type="ECO:0000259" key="5">
    <source>
        <dbReference type="SMART" id="SM00809"/>
    </source>
</evidence>
<dbReference type="AlphaFoldDB" id="A0A1J7JEB0"/>
<dbReference type="PANTHER" id="PTHR22780">
    <property type="entry name" value="ADAPTIN, ALPHA/GAMMA/EPSILON"/>
    <property type="match status" value="1"/>
</dbReference>
<evidence type="ECO:0000256" key="4">
    <source>
        <dbReference type="ARBA" id="ARBA00023136"/>
    </source>
</evidence>
<dbReference type="InterPro" id="IPR003164">
    <property type="entry name" value="Clathrin_a-adaptin_app_sub_C"/>
</dbReference>
<evidence type="ECO:0000256" key="3">
    <source>
        <dbReference type="ARBA" id="ARBA00022927"/>
    </source>
</evidence>
<dbReference type="SUPFAM" id="SSF48371">
    <property type="entry name" value="ARM repeat"/>
    <property type="match status" value="1"/>
</dbReference>
<feature type="domain" description="Clathrin adaptor alpha/beta/gamma-adaptin appendage Ig-like subdomain" evidence="5">
    <location>
        <begin position="437"/>
        <end position="550"/>
    </location>
</feature>
<dbReference type="InterPro" id="IPR011989">
    <property type="entry name" value="ARM-like"/>
</dbReference>
<name>A0A1J7JEB0_9PEZI</name>
<evidence type="ECO:0000313" key="7">
    <source>
        <dbReference type="Proteomes" id="UP000182658"/>
    </source>
</evidence>
<dbReference type="STRING" id="1408157.A0A1J7JEB0"/>
<evidence type="ECO:0000256" key="1">
    <source>
        <dbReference type="ARBA" id="ARBA00004308"/>
    </source>
</evidence>
<dbReference type="InterPro" id="IPR008152">
    <property type="entry name" value="Clathrin_a/b/g-adaptin_app_Ig"/>
</dbReference>
<dbReference type="InterPro" id="IPR050840">
    <property type="entry name" value="Adaptor_Complx_Large_Subunit"/>
</dbReference>
<dbReference type="Pfam" id="PF02883">
    <property type="entry name" value="Alpha_adaptinC2"/>
    <property type="match status" value="1"/>
</dbReference>
<keyword evidence="2" id="KW-0813">Transport</keyword>
<keyword evidence="3" id="KW-0653">Protein transport</keyword>
<dbReference type="InParanoid" id="A0A1J7JEB0"/>
<evidence type="ECO:0000256" key="2">
    <source>
        <dbReference type="ARBA" id="ARBA00022448"/>
    </source>
</evidence>
<dbReference type="Gene3D" id="2.60.40.1230">
    <property type="match status" value="1"/>
</dbReference>
<dbReference type="InterPro" id="IPR002553">
    <property type="entry name" value="Clathrin/coatomer_adapt-like_N"/>
</dbReference>
<dbReference type="InterPro" id="IPR012295">
    <property type="entry name" value="TBP_dom_sf"/>
</dbReference>
<dbReference type="InterPro" id="IPR013041">
    <property type="entry name" value="Clathrin_app_Ig-like_sf"/>
</dbReference>
<dbReference type="FunCoup" id="A0A1J7JEB0">
    <property type="interactions" value="851"/>
</dbReference>
<dbReference type="GO" id="GO:0016192">
    <property type="term" value="P:vesicle-mediated transport"/>
    <property type="evidence" value="ECO:0007669"/>
    <property type="project" value="InterPro"/>
</dbReference>